<reference evidence="2 3" key="1">
    <citation type="submission" date="2020-11" db="EMBL/GenBank/DDBJ databases">
        <authorList>
            <person name="Wallbank WR R."/>
            <person name="Pardo Diaz C."/>
            <person name="Kozak K."/>
            <person name="Martin S."/>
            <person name="Jiggins C."/>
            <person name="Moest M."/>
            <person name="Warren A I."/>
            <person name="Generalovic N T."/>
            <person name="Byers J.R.P. K."/>
            <person name="Montejo-Kovacevich G."/>
            <person name="Yen C E."/>
        </authorList>
    </citation>
    <scope>NUCLEOTIDE SEQUENCE [LARGE SCALE GENOMIC DNA]</scope>
</reference>
<dbReference type="InParanoid" id="A0A7R8UWR7"/>
<dbReference type="AlphaFoldDB" id="A0A7R8UWR7"/>
<proteinExistence type="predicted"/>
<sequence length="288" mass="32218">MIAVLAALTAFSVPSHASIANFSYPDFWGSLADCIFQIQEAGFLLRESETFSNDLVVFVPHNLTSPAEDVLVSYLKQQSRFASNREPAAIGIISNKKENNHADYSSTEINPTIFQYLIIVDSMLRLQEVLDQLASDRVRFYPSALFIILFSDLEQEEKETSQILAEDAFSYAFETYKIFRMIFFIAADSGRYYGFAPSIFEESCGRARVREFGSCPSSSILEDVKKVMYPSIDPSCKFSLCLRRASPFVFDACADGAEVDLVKLIQSKLSVRVSTFLAEAGGFMVKCN</sequence>
<gene>
    <name evidence="2" type="ORF">HERILL_LOCUS11135</name>
</gene>
<accession>A0A7R8UWR7</accession>
<dbReference type="Proteomes" id="UP000594454">
    <property type="component" value="Chromosome 4"/>
</dbReference>
<feature type="chain" id="PRO_5031068210" evidence="1">
    <location>
        <begin position="18"/>
        <end position="288"/>
    </location>
</feature>
<evidence type="ECO:0000256" key="1">
    <source>
        <dbReference type="SAM" id="SignalP"/>
    </source>
</evidence>
<evidence type="ECO:0000313" key="2">
    <source>
        <dbReference type="EMBL" id="CAD7088522.1"/>
    </source>
</evidence>
<dbReference type="EMBL" id="LR899012">
    <property type="protein sequence ID" value="CAD7088522.1"/>
    <property type="molecule type" value="Genomic_DNA"/>
</dbReference>
<feature type="signal peptide" evidence="1">
    <location>
        <begin position="1"/>
        <end position="17"/>
    </location>
</feature>
<evidence type="ECO:0000313" key="3">
    <source>
        <dbReference type="Proteomes" id="UP000594454"/>
    </source>
</evidence>
<protein>
    <submittedName>
        <fullName evidence="2">Uncharacterized protein</fullName>
    </submittedName>
</protein>
<name>A0A7R8UWR7_HERIL</name>
<organism evidence="2 3">
    <name type="scientific">Hermetia illucens</name>
    <name type="common">Black soldier fly</name>
    <dbReference type="NCBI Taxonomy" id="343691"/>
    <lineage>
        <taxon>Eukaryota</taxon>
        <taxon>Metazoa</taxon>
        <taxon>Ecdysozoa</taxon>
        <taxon>Arthropoda</taxon>
        <taxon>Hexapoda</taxon>
        <taxon>Insecta</taxon>
        <taxon>Pterygota</taxon>
        <taxon>Neoptera</taxon>
        <taxon>Endopterygota</taxon>
        <taxon>Diptera</taxon>
        <taxon>Brachycera</taxon>
        <taxon>Stratiomyomorpha</taxon>
        <taxon>Stratiomyidae</taxon>
        <taxon>Hermetiinae</taxon>
        <taxon>Hermetia</taxon>
    </lineage>
</organism>
<keyword evidence="1" id="KW-0732">Signal</keyword>
<keyword evidence="3" id="KW-1185">Reference proteome</keyword>